<dbReference type="Pfam" id="PF05558">
    <property type="entry name" value="DREPP"/>
    <property type="match status" value="1"/>
</dbReference>
<protein>
    <submittedName>
        <fullName evidence="1">Plasma membrane-associated cation-binding protein 1-like</fullName>
    </submittedName>
</protein>
<dbReference type="EMBL" id="BKCJ010003301">
    <property type="protein sequence ID" value="GEU54233.1"/>
    <property type="molecule type" value="Genomic_DNA"/>
</dbReference>
<gene>
    <name evidence="1" type="ORF">Tci_026211</name>
</gene>
<organism evidence="1">
    <name type="scientific">Tanacetum cinerariifolium</name>
    <name type="common">Dalmatian daisy</name>
    <name type="synonym">Chrysanthemum cinerariifolium</name>
    <dbReference type="NCBI Taxonomy" id="118510"/>
    <lineage>
        <taxon>Eukaryota</taxon>
        <taxon>Viridiplantae</taxon>
        <taxon>Streptophyta</taxon>
        <taxon>Embryophyta</taxon>
        <taxon>Tracheophyta</taxon>
        <taxon>Spermatophyta</taxon>
        <taxon>Magnoliopsida</taxon>
        <taxon>eudicotyledons</taxon>
        <taxon>Gunneridae</taxon>
        <taxon>Pentapetalae</taxon>
        <taxon>asterids</taxon>
        <taxon>campanulids</taxon>
        <taxon>Asterales</taxon>
        <taxon>Asteraceae</taxon>
        <taxon>Asteroideae</taxon>
        <taxon>Anthemideae</taxon>
        <taxon>Anthemidinae</taxon>
        <taxon>Tanacetum</taxon>
    </lineage>
</organism>
<dbReference type="PANTHER" id="PTHR38522:SF2">
    <property type="entry name" value="PLASMA MEMBRANE-ASSOCIATED CATION-BINDING PROTEIN 1"/>
    <property type="match status" value="1"/>
</dbReference>
<name>A0A6L2KX34_TANCI</name>
<dbReference type="GO" id="GO:0005886">
    <property type="term" value="C:plasma membrane"/>
    <property type="evidence" value="ECO:0007669"/>
    <property type="project" value="InterPro"/>
</dbReference>
<proteinExistence type="predicted"/>
<dbReference type="InterPro" id="IPR008469">
    <property type="entry name" value="DREPP"/>
</dbReference>
<feature type="non-terminal residue" evidence="1">
    <location>
        <position position="311"/>
    </location>
</feature>
<reference evidence="1" key="1">
    <citation type="journal article" date="2019" name="Sci. Rep.">
        <title>Draft genome of Tanacetum cinerariifolium, the natural source of mosquito coil.</title>
        <authorList>
            <person name="Yamashiro T."/>
            <person name="Shiraishi A."/>
            <person name="Satake H."/>
            <person name="Nakayama K."/>
        </authorList>
    </citation>
    <scope>NUCLEOTIDE SEQUENCE</scope>
</reference>
<dbReference type="PANTHER" id="PTHR38522">
    <property type="entry name" value="PLASMA MEMBRANE-ASSOCIATED CATION-BINDING PROTEIN 1"/>
    <property type="match status" value="1"/>
</dbReference>
<accession>A0A6L2KX34</accession>
<sequence length="311" mass="34974">MGYWKSTVVPKFKKIFEKNNTKKIAAAEACKTFDDAKEGYTKEVEEKKTELQTKVVEVYEASATEIKELVKEPKDASLKKNAKGVTSFLEELSKIDFPGSKQVHEACSKFGPTLVQGPIFFVFEKVSTFIVVEEKEAVNTKDKDAVVEEEKKEEVPAETEVEKVAATTEEVIQLRLLSDIVIKIHYLLTAFALLSLYFLIQSELLRFRCSDCEGVLDDIMAQARLWASGPLEFPAITVYWRGRLSQFVVMAGENDPYLGRAARHCACNHGGSDTLLSVFFLCGGARLISLQPRRVDPLFSSETYRDECGRQ</sequence>
<dbReference type="AlphaFoldDB" id="A0A6L2KX34"/>
<evidence type="ECO:0000313" key="1">
    <source>
        <dbReference type="EMBL" id="GEU54233.1"/>
    </source>
</evidence>
<comment type="caution">
    <text evidence="1">The sequence shown here is derived from an EMBL/GenBank/DDBJ whole genome shotgun (WGS) entry which is preliminary data.</text>
</comment>